<dbReference type="PANTHER" id="PTHR46111">
    <property type="entry name" value="RIBOSOMAL RNA SMALL SUBUNIT METHYLTRANSFERASE I"/>
    <property type="match status" value="1"/>
</dbReference>
<evidence type="ECO:0000256" key="4">
    <source>
        <dbReference type="ARBA" id="ARBA00022679"/>
    </source>
</evidence>
<dbReference type="GO" id="GO:0032259">
    <property type="term" value="P:methylation"/>
    <property type="evidence" value="ECO:0007669"/>
    <property type="project" value="UniProtKB-KW"/>
</dbReference>
<name>A0A833GZ12_9LEPT</name>
<organism evidence="7 8">
    <name type="scientific">Leptonema illini</name>
    <dbReference type="NCBI Taxonomy" id="183"/>
    <lineage>
        <taxon>Bacteria</taxon>
        <taxon>Pseudomonadati</taxon>
        <taxon>Spirochaetota</taxon>
        <taxon>Spirochaetia</taxon>
        <taxon>Leptospirales</taxon>
        <taxon>Leptospiraceae</taxon>
        <taxon>Leptonema</taxon>
    </lineage>
</organism>
<keyword evidence="1" id="KW-0963">Cytoplasm</keyword>
<dbReference type="Proteomes" id="UP000460298">
    <property type="component" value="Unassembled WGS sequence"/>
</dbReference>
<evidence type="ECO:0000256" key="3">
    <source>
        <dbReference type="ARBA" id="ARBA00022603"/>
    </source>
</evidence>
<dbReference type="GO" id="GO:0008168">
    <property type="term" value="F:methyltransferase activity"/>
    <property type="evidence" value="ECO:0007669"/>
    <property type="project" value="UniProtKB-KW"/>
</dbReference>
<feature type="domain" description="Tetrapyrrole methylase" evidence="6">
    <location>
        <begin position="6"/>
        <end position="207"/>
    </location>
</feature>
<dbReference type="AlphaFoldDB" id="A0A833GZ12"/>
<evidence type="ECO:0000313" key="8">
    <source>
        <dbReference type="Proteomes" id="UP000460298"/>
    </source>
</evidence>
<dbReference type="Pfam" id="PF00590">
    <property type="entry name" value="TP_methylase"/>
    <property type="match status" value="1"/>
</dbReference>
<keyword evidence="3" id="KW-0489">Methyltransferase</keyword>
<dbReference type="PANTHER" id="PTHR46111:SF1">
    <property type="entry name" value="RIBOSOMAL RNA SMALL SUBUNIT METHYLTRANSFERASE I"/>
    <property type="match status" value="1"/>
</dbReference>
<dbReference type="InterPro" id="IPR035996">
    <property type="entry name" value="4pyrrol_Methylase_sf"/>
</dbReference>
<keyword evidence="2" id="KW-0698">rRNA processing</keyword>
<dbReference type="Gene3D" id="3.30.950.10">
    <property type="entry name" value="Methyltransferase, Cobalt-precorrin-4 Transmethylase, Domain 2"/>
    <property type="match status" value="1"/>
</dbReference>
<dbReference type="PIRSF" id="PIRSF005917">
    <property type="entry name" value="MTase_YraL"/>
    <property type="match status" value="1"/>
</dbReference>
<gene>
    <name evidence="7" type="ORF">F9K24_16690</name>
</gene>
<evidence type="ECO:0000313" key="7">
    <source>
        <dbReference type="EMBL" id="KAB2930493.1"/>
    </source>
</evidence>
<protein>
    <recommendedName>
        <fullName evidence="6">Tetrapyrrole methylase domain-containing protein</fullName>
    </recommendedName>
</protein>
<dbReference type="InterPro" id="IPR000878">
    <property type="entry name" value="4pyrrol_Mease"/>
</dbReference>
<keyword evidence="5" id="KW-0949">S-adenosyl-L-methionine</keyword>
<dbReference type="InterPro" id="IPR008189">
    <property type="entry name" value="rRNA_ssu_MeTfrase_I"/>
</dbReference>
<dbReference type="GO" id="GO:0006364">
    <property type="term" value="P:rRNA processing"/>
    <property type="evidence" value="ECO:0007669"/>
    <property type="project" value="UniProtKB-KW"/>
</dbReference>
<sequence>MSQPELVLAGMPLGNSDDVTLRFLSLARSADVVVCESRRTAQTLLKRHGIARPDADFLILDEHSSEEDVQDLLGLISAMRQILLVSDAGMPVFCDPGSNMLLKAEQRGWRITVLPGASALTLATVRAGINGAFFFAGFPPRETAERRRFFQGLGKRAETVVFYETPYRTAKTLEEMKQALPGSEKVFVGIDLSGENERVFRFRLAEAERVAKQIPKGAPVIILDRTREERNA</sequence>
<proteinExistence type="predicted"/>
<dbReference type="SUPFAM" id="SSF53790">
    <property type="entry name" value="Tetrapyrrole methylase"/>
    <property type="match status" value="1"/>
</dbReference>
<evidence type="ECO:0000256" key="2">
    <source>
        <dbReference type="ARBA" id="ARBA00022552"/>
    </source>
</evidence>
<comment type="caution">
    <text evidence="7">The sequence shown here is derived from an EMBL/GenBank/DDBJ whole genome shotgun (WGS) entry which is preliminary data.</text>
</comment>
<dbReference type="InterPro" id="IPR014776">
    <property type="entry name" value="4pyrrole_Mease_sub2"/>
</dbReference>
<reference evidence="7 8" key="1">
    <citation type="submission" date="2019-10" db="EMBL/GenBank/DDBJ databases">
        <title>Extracellular Electron Transfer in a Candidatus Methanoperedens spp. Enrichment Culture.</title>
        <authorList>
            <person name="Berger S."/>
            <person name="Rangel Shaw D."/>
            <person name="Berben T."/>
            <person name="In 'T Zandt M."/>
            <person name="Frank J."/>
            <person name="Reimann J."/>
            <person name="Jetten M.S.M."/>
            <person name="Welte C.U."/>
        </authorList>
    </citation>
    <scope>NUCLEOTIDE SEQUENCE [LARGE SCALE GENOMIC DNA]</scope>
    <source>
        <strain evidence="7">SB12</strain>
    </source>
</reference>
<accession>A0A833GZ12</accession>
<keyword evidence="4" id="KW-0808">Transferase</keyword>
<evidence type="ECO:0000256" key="1">
    <source>
        <dbReference type="ARBA" id="ARBA00022490"/>
    </source>
</evidence>
<evidence type="ECO:0000256" key="5">
    <source>
        <dbReference type="ARBA" id="ARBA00022691"/>
    </source>
</evidence>
<dbReference type="InterPro" id="IPR014777">
    <property type="entry name" value="4pyrrole_Mease_sub1"/>
</dbReference>
<dbReference type="Gene3D" id="3.40.1010.10">
    <property type="entry name" value="Cobalt-precorrin-4 Transmethylase, Domain 1"/>
    <property type="match status" value="1"/>
</dbReference>
<evidence type="ECO:0000259" key="6">
    <source>
        <dbReference type="Pfam" id="PF00590"/>
    </source>
</evidence>
<dbReference type="EMBL" id="WBUI01000020">
    <property type="protein sequence ID" value="KAB2930493.1"/>
    <property type="molecule type" value="Genomic_DNA"/>
</dbReference>